<evidence type="ECO:0000313" key="9">
    <source>
        <dbReference type="EMBL" id="QAR32363.1"/>
    </source>
</evidence>
<keyword evidence="3 7" id="KW-0812">Transmembrane</keyword>
<dbReference type="PROSITE" id="PS51094">
    <property type="entry name" value="PTS_EIIA_TYPE_2"/>
    <property type="match status" value="1"/>
</dbReference>
<comment type="subcellular location">
    <subcellularLocation>
        <location evidence="1">Membrane</location>
        <topology evidence="1">Multi-pass membrane protein</topology>
    </subcellularLocation>
</comment>
<keyword evidence="4 7" id="KW-1133">Transmembrane helix</keyword>
<dbReference type="AlphaFoldDB" id="A0A410JW35"/>
<feature type="transmembrane region" description="Helical" evidence="7">
    <location>
        <begin position="6"/>
        <end position="25"/>
    </location>
</feature>
<evidence type="ECO:0000256" key="7">
    <source>
        <dbReference type="SAM" id="Phobius"/>
    </source>
</evidence>
<keyword evidence="6 7" id="KW-0472">Membrane</keyword>
<organism evidence="9 10">
    <name type="scientific">Geovibrio thiophilus</name>
    <dbReference type="NCBI Taxonomy" id="139438"/>
    <lineage>
        <taxon>Bacteria</taxon>
        <taxon>Pseudomonadati</taxon>
        <taxon>Deferribacterota</taxon>
        <taxon>Deferribacteres</taxon>
        <taxon>Deferribacterales</taxon>
        <taxon>Geovibrionaceae</taxon>
        <taxon>Geovibrio</taxon>
    </lineage>
</organism>
<evidence type="ECO:0000256" key="3">
    <source>
        <dbReference type="ARBA" id="ARBA00022692"/>
    </source>
</evidence>
<dbReference type="OrthoDB" id="9793589at2"/>
<feature type="transmembrane region" description="Helical" evidence="7">
    <location>
        <begin position="139"/>
        <end position="159"/>
    </location>
</feature>
<dbReference type="KEGG" id="gtl:EP073_02800"/>
<evidence type="ECO:0000256" key="5">
    <source>
        <dbReference type="ARBA" id="ARBA00023065"/>
    </source>
</evidence>
<dbReference type="PANTHER" id="PTHR32468">
    <property type="entry name" value="CATION/H + ANTIPORTER"/>
    <property type="match status" value="1"/>
</dbReference>
<feature type="transmembrane region" description="Helical" evidence="7">
    <location>
        <begin position="241"/>
        <end position="259"/>
    </location>
</feature>
<dbReference type="Gene3D" id="1.20.1530.20">
    <property type="match status" value="1"/>
</dbReference>
<feature type="transmembrane region" description="Helical" evidence="7">
    <location>
        <begin position="293"/>
        <end position="316"/>
    </location>
</feature>
<dbReference type="PANTHER" id="PTHR32468:SF0">
    <property type="entry name" value="K(+)_H(+) ANTIPORTER 1"/>
    <property type="match status" value="1"/>
</dbReference>
<feature type="transmembrane region" description="Helical" evidence="7">
    <location>
        <begin position="386"/>
        <end position="408"/>
    </location>
</feature>
<evidence type="ECO:0000259" key="8">
    <source>
        <dbReference type="PROSITE" id="PS51094"/>
    </source>
</evidence>
<feature type="transmembrane region" description="Helical" evidence="7">
    <location>
        <begin position="356"/>
        <end position="380"/>
    </location>
</feature>
<feature type="transmembrane region" description="Helical" evidence="7">
    <location>
        <begin position="76"/>
        <end position="93"/>
    </location>
</feature>
<gene>
    <name evidence="9" type="ORF">EP073_02800</name>
</gene>
<dbReference type="GO" id="GO:1902600">
    <property type="term" value="P:proton transmembrane transport"/>
    <property type="evidence" value="ECO:0007669"/>
    <property type="project" value="InterPro"/>
</dbReference>
<feature type="transmembrane region" description="Helical" evidence="7">
    <location>
        <begin position="171"/>
        <end position="196"/>
    </location>
</feature>
<protein>
    <submittedName>
        <fullName evidence="9">Cation:proton antiporter</fullName>
    </submittedName>
</protein>
<evidence type="ECO:0000256" key="6">
    <source>
        <dbReference type="ARBA" id="ARBA00023136"/>
    </source>
</evidence>
<dbReference type="InterPro" id="IPR050794">
    <property type="entry name" value="CPA2_transporter"/>
</dbReference>
<dbReference type="Pfam" id="PF00999">
    <property type="entry name" value="Na_H_Exchanger"/>
    <property type="match status" value="1"/>
</dbReference>
<feature type="transmembrane region" description="Helical" evidence="7">
    <location>
        <begin position="105"/>
        <end position="127"/>
    </location>
</feature>
<dbReference type="InterPro" id="IPR006153">
    <property type="entry name" value="Cation/H_exchanger_TM"/>
</dbReference>
<dbReference type="InterPro" id="IPR002178">
    <property type="entry name" value="PTS_EIIA_type-2_dom"/>
</dbReference>
<feature type="transmembrane region" description="Helical" evidence="7">
    <location>
        <begin position="208"/>
        <end position="229"/>
    </location>
</feature>
<dbReference type="Proteomes" id="UP000287502">
    <property type="component" value="Chromosome"/>
</dbReference>
<feature type="domain" description="PTS EIIA type-2" evidence="8">
    <location>
        <begin position="418"/>
        <end position="561"/>
    </location>
</feature>
<feature type="transmembrane region" description="Helical" evidence="7">
    <location>
        <begin position="322"/>
        <end position="344"/>
    </location>
</feature>
<name>A0A410JW35_9BACT</name>
<keyword evidence="2" id="KW-0813">Transport</keyword>
<evidence type="ECO:0000256" key="4">
    <source>
        <dbReference type="ARBA" id="ARBA00022989"/>
    </source>
</evidence>
<sequence>MTLSPNELAVMFLSLGILLFTAKLFGEIAKKYGQPSVLGEILAGIILGPTVLGFFAPSVTDFLFPAEGLRKVVMDSIATISIVLFLLVAGMEADIGTIRKQGRQVFSIGVSGIAAPFIMGFAAAYFFPGLLGMEAGGEVLFFALFIATALAISALPVIAKTLMDLNYYKSELGMLIVASAIFNDIVGWMMFAAVLSLAGKGDVSHMPIYATIALTLLFTLFMITVMRRLIHKILPWVQAHFSWPEGILAFSLALTMVGAAATEMIGIHAIFGAFLVGLALGDTHHFREKTRTIIEQFVSSFFAPLFFASIGLNVNFITNFDFTVTALFLVIGTIGKVAGCSAAARFSGQGKRESFAIGFAMNARGAMEIILGLVALNFGLISEKVFVALVVLAIVTSVISGPAIKMLLKLKKSFNFRDYLEPKAFVLINNPVDKYRAIEMLCAPLSTVTGIRYDTIRAAVMDRESIMPTGLKNGVAIPHARLRDLKKPVIAAGITSHGIDFGSTDGHPAHCVFLILTPTEDNMAQLEILSGIARTFKEQEFDSKTVRPNNFTEFISMIKSNGSA</sequence>
<keyword evidence="10" id="KW-1185">Reference proteome</keyword>
<proteinExistence type="predicted"/>
<evidence type="ECO:0000313" key="10">
    <source>
        <dbReference type="Proteomes" id="UP000287502"/>
    </source>
</evidence>
<reference evidence="9 10" key="1">
    <citation type="submission" date="2019-01" db="EMBL/GenBank/DDBJ databases">
        <title>Geovibrio thiophilus DSM 11263, complete genome.</title>
        <authorList>
            <person name="Spring S."/>
            <person name="Bunk B."/>
            <person name="Sproer C."/>
        </authorList>
    </citation>
    <scope>NUCLEOTIDE SEQUENCE [LARGE SCALE GENOMIC DNA]</scope>
    <source>
        <strain evidence="9 10">DSM 11263</strain>
    </source>
</reference>
<dbReference type="GO" id="GO:0016020">
    <property type="term" value="C:membrane"/>
    <property type="evidence" value="ECO:0007669"/>
    <property type="project" value="UniProtKB-SubCell"/>
</dbReference>
<evidence type="ECO:0000256" key="2">
    <source>
        <dbReference type="ARBA" id="ARBA00022448"/>
    </source>
</evidence>
<evidence type="ECO:0000256" key="1">
    <source>
        <dbReference type="ARBA" id="ARBA00004141"/>
    </source>
</evidence>
<keyword evidence="5" id="KW-0406">Ion transport</keyword>
<dbReference type="InterPro" id="IPR016152">
    <property type="entry name" value="PTrfase/Anion_transptr"/>
</dbReference>
<dbReference type="Gene3D" id="3.40.930.10">
    <property type="entry name" value="Mannitol-specific EII, Chain A"/>
    <property type="match status" value="1"/>
</dbReference>
<dbReference type="CDD" id="cd00211">
    <property type="entry name" value="PTS_IIA_fru"/>
    <property type="match status" value="1"/>
</dbReference>
<dbReference type="Pfam" id="PF00359">
    <property type="entry name" value="PTS_EIIA_2"/>
    <property type="match status" value="1"/>
</dbReference>
<feature type="transmembrane region" description="Helical" evidence="7">
    <location>
        <begin position="37"/>
        <end position="56"/>
    </location>
</feature>
<dbReference type="InterPro" id="IPR038770">
    <property type="entry name" value="Na+/solute_symporter_sf"/>
</dbReference>
<dbReference type="RefSeq" id="WP_128465650.1">
    <property type="nucleotide sequence ID" value="NZ_CP035108.1"/>
</dbReference>
<dbReference type="GO" id="GO:0015297">
    <property type="term" value="F:antiporter activity"/>
    <property type="evidence" value="ECO:0007669"/>
    <property type="project" value="InterPro"/>
</dbReference>
<dbReference type="SUPFAM" id="SSF55804">
    <property type="entry name" value="Phoshotransferase/anion transport protein"/>
    <property type="match status" value="1"/>
</dbReference>
<accession>A0A410JW35</accession>
<dbReference type="EMBL" id="CP035108">
    <property type="protein sequence ID" value="QAR32363.1"/>
    <property type="molecule type" value="Genomic_DNA"/>
</dbReference>